<keyword evidence="2" id="KW-0479">Metal-binding</keyword>
<dbReference type="InterPro" id="IPR052115">
    <property type="entry name" value="NEXT_complex_subunit_ZCCHC8"/>
</dbReference>
<dbReference type="Proteomes" id="UP000887569">
    <property type="component" value="Unplaced"/>
</dbReference>
<proteinExistence type="predicted"/>
<comment type="subcellular location">
    <subcellularLocation>
        <location evidence="1">Nucleus</location>
    </subcellularLocation>
</comment>
<accession>A0A915AL61</accession>
<feature type="compositionally biased region" description="Polar residues" evidence="6">
    <location>
        <begin position="1"/>
        <end position="21"/>
    </location>
</feature>
<evidence type="ECO:0000256" key="4">
    <source>
        <dbReference type="ARBA" id="ARBA00022833"/>
    </source>
</evidence>
<keyword evidence="8" id="KW-1185">Reference proteome</keyword>
<evidence type="ECO:0000313" key="8">
    <source>
        <dbReference type="Proteomes" id="UP000887569"/>
    </source>
</evidence>
<evidence type="ECO:0000256" key="2">
    <source>
        <dbReference type="ARBA" id="ARBA00022723"/>
    </source>
</evidence>
<dbReference type="SMART" id="SM00581">
    <property type="entry name" value="PSP"/>
    <property type="match status" value="1"/>
</dbReference>
<dbReference type="PANTHER" id="PTHR13316:SF0">
    <property type="entry name" value="ZINC FINGER CCHC DOMAIN-CONTAINING PROTEIN 8"/>
    <property type="match status" value="1"/>
</dbReference>
<dbReference type="PANTHER" id="PTHR13316">
    <property type="entry name" value="ZINC FINGER, CCHC DOMAIN CONTAINING 8"/>
    <property type="match status" value="1"/>
</dbReference>
<dbReference type="GO" id="GO:0071013">
    <property type="term" value="C:catalytic step 2 spliceosome"/>
    <property type="evidence" value="ECO:0007669"/>
    <property type="project" value="TreeGrafter"/>
</dbReference>
<dbReference type="Pfam" id="PF04046">
    <property type="entry name" value="PSP"/>
    <property type="match status" value="1"/>
</dbReference>
<evidence type="ECO:0000256" key="6">
    <source>
        <dbReference type="SAM" id="MobiDB-lite"/>
    </source>
</evidence>
<feature type="compositionally biased region" description="Low complexity" evidence="6">
    <location>
        <begin position="23"/>
        <end position="39"/>
    </location>
</feature>
<keyword evidence="3" id="KW-0863">Zinc-finger</keyword>
<reference evidence="9" key="1">
    <citation type="submission" date="2022-11" db="UniProtKB">
        <authorList>
            <consortium name="WormBaseParasite"/>
        </authorList>
    </citation>
    <scope>IDENTIFICATION</scope>
</reference>
<organism evidence="8 9">
    <name type="scientific">Parascaris univalens</name>
    <name type="common">Nematode worm</name>
    <dbReference type="NCBI Taxonomy" id="6257"/>
    <lineage>
        <taxon>Eukaryota</taxon>
        <taxon>Metazoa</taxon>
        <taxon>Ecdysozoa</taxon>
        <taxon>Nematoda</taxon>
        <taxon>Chromadorea</taxon>
        <taxon>Rhabditida</taxon>
        <taxon>Spirurina</taxon>
        <taxon>Ascaridomorpha</taxon>
        <taxon>Ascaridoidea</taxon>
        <taxon>Ascarididae</taxon>
        <taxon>Parascaris</taxon>
    </lineage>
</organism>
<name>A0A915AL61_PARUN</name>
<keyword evidence="5" id="KW-0539">Nucleus</keyword>
<evidence type="ECO:0000256" key="1">
    <source>
        <dbReference type="ARBA" id="ARBA00004123"/>
    </source>
</evidence>
<dbReference type="GO" id="GO:0008270">
    <property type="term" value="F:zinc ion binding"/>
    <property type="evidence" value="ECO:0007669"/>
    <property type="project" value="UniProtKB-KW"/>
</dbReference>
<keyword evidence="4" id="KW-0862">Zinc</keyword>
<protein>
    <submittedName>
        <fullName evidence="9">PSP proline-rich domain-containing protein</fullName>
    </submittedName>
</protein>
<dbReference type="WBParaSite" id="PgR010_g093_t01">
    <property type="protein sequence ID" value="PgR010_g093_t01"/>
    <property type="gene ID" value="PgR010_g093"/>
</dbReference>
<evidence type="ECO:0000256" key="3">
    <source>
        <dbReference type="ARBA" id="ARBA00022771"/>
    </source>
</evidence>
<feature type="domain" description="PSP proline-rich" evidence="7">
    <location>
        <begin position="203"/>
        <end position="260"/>
    </location>
</feature>
<sequence length="488" mass="54590">MSTSRIATGGRSTRTVVNGSPKSGGSRESGECSSSSSSSPVLLNVVQNRKKNKADEYPSEDGVLLLSDDSCVLVEESSDDSVHLVDSENDDGLFVLDKSGSVNESCTPTTCIDESNKSSTNNAFKRRSPPLDISKVLTSVVTPSPTPEKKESLFKMKCFNCGGEHMLDKCDIPHDARRIAKNRADYHNVKRSMTERYLDSTVSSDIKPGRISDELREALGIGPRDIPEWIYRMRRLGFVDGYPPAYLKQAIAKSADTLLEFHTEDAALQSDRSETSRKDTHDGVPPRIDVDKMIYYGGFNYHSHHLKDRERNFRVPDFHEFVDYHQLLLNERFWAEQNRKPSKRSTSQPFNKRKANSFEEKRKRQRKVASDDEDVQIIDVDVESDTGDNVSIDSSRPGTPARRTGSDPVATDEGCVITPKRVKSSPELLGSSSAVVCGTPIGIPTSQRKKPGLDKFRDGVVPFTHEPEDTPHRGFFTKLMKKIRRRCD</sequence>
<feature type="compositionally biased region" description="Polar residues" evidence="6">
    <location>
        <begin position="387"/>
        <end position="397"/>
    </location>
</feature>
<feature type="compositionally biased region" description="Acidic residues" evidence="6">
    <location>
        <begin position="371"/>
        <end position="386"/>
    </location>
</feature>
<evidence type="ECO:0000256" key="5">
    <source>
        <dbReference type="ARBA" id="ARBA00023242"/>
    </source>
</evidence>
<feature type="region of interest" description="Disordered" evidence="6">
    <location>
        <begin position="1"/>
        <end position="43"/>
    </location>
</feature>
<evidence type="ECO:0000313" key="9">
    <source>
        <dbReference type="WBParaSite" id="PgR010_g093_t01"/>
    </source>
</evidence>
<feature type="region of interest" description="Disordered" evidence="6">
    <location>
        <begin position="337"/>
        <end position="411"/>
    </location>
</feature>
<dbReference type="InterPro" id="IPR006568">
    <property type="entry name" value="PSP_pro-rich"/>
</dbReference>
<dbReference type="GO" id="GO:0003723">
    <property type="term" value="F:RNA binding"/>
    <property type="evidence" value="ECO:0007669"/>
    <property type="project" value="TreeGrafter"/>
</dbReference>
<dbReference type="AlphaFoldDB" id="A0A915AL61"/>
<evidence type="ECO:0000259" key="7">
    <source>
        <dbReference type="SMART" id="SM00581"/>
    </source>
</evidence>